<dbReference type="GO" id="GO:0000287">
    <property type="term" value="F:magnesium ion binding"/>
    <property type="evidence" value="ECO:0007669"/>
    <property type="project" value="UniProtKB-ARBA"/>
</dbReference>
<dbReference type="Gene3D" id="3.30.390.10">
    <property type="entry name" value="Enolase-like, N-terminal domain"/>
    <property type="match status" value="1"/>
</dbReference>
<dbReference type="InterPro" id="IPR034593">
    <property type="entry name" value="DgoD-like"/>
</dbReference>
<comment type="caution">
    <text evidence="3">The sequence shown here is derived from an EMBL/GenBank/DDBJ whole genome shotgun (WGS) entry which is preliminary data.</text>
</comment>
<evidence type="ECO:0000313" key="3">
    <source>
        <dbReference type="EMBL" id="GEP54919.1"/>
    </source>
</evidence>
<dbReference type="PROSITE" id="PS00908">
    <property type="entry name" value="MR_MLE_1"/>
    <property type="match status" value="1"/>
</dbReference>
<protein>
    <submittedName>
        <fullName evidence="3">Enolase</fullName>
    </submittedName>
</protein>
<dbReference type="AlphaFoldDB" id="A0A512N7G5"/>
<accession>A0A512N7G5</accession>
<dbReference type="SMART" id="SM00922">
    <property type="entry name" value="MR_MLE"/>
    <property type="match status" value="1"/>
</dbReference>
<dbReference type="OrthoDB" id="5290054at2"/>
<organism evidence="3 4">
    <name type="scientific">Reyranella soli</name>
    <dbReference type="NCBI Taxonomy" id="1230389"/>
    <lineage>
        <taxon>Bacteria</taxon>
        <taxon>Pseudomonadati</taxon>
        <taxon>Pseudomonadota</taxon>
        <taxon>Alphaproteobacteria</taxon>
        <taxon>Hyphomicrobiales</taxon>
        <taxon>Reyranellaceae</taxon>
        <taxon>Reyranella</taxon>
    </lineage>
</organism>
<keyword evidence="4" id="KW-1185">Reference proteome</keyword>
<dbReference type="InterPro" id="IPR018110">
    <property type="entry name" value="Mandel_Rmase/mucon_lact_enz_CS"/>
</dbReference>
<evidence type="ECO:0000256" key="1">
    <source>
        <dbReference type="ARBA" id="ARBA00023239"/>
    </source>
</evidence>
<dbReference type="Gene3D" id="3.20.20.120">
    <property type="entry name" value="Enolase-like C-terminal domain"/>
    <property type="match status" value="1"/>
</dbReference>
<feature type="domain" description="Mandelate racemase/muconate lactonizing enzyme C-terminal" evidence="2">
    <location>
        <begin position="141"/>
        <end position="229"/>
    </location>
</feature>
<name>A0A512N7G5_9HYPH</name>
<dbReference type="PANTHER" id="PTHR48080">
    <property type="entry name" value="D-GALACTONATE DEHYDRATASE-RELATED"/>
    <property type="match status" value="1"/>
</dbReference>
<evidence type="ECO:0000259" key="2">
    <source>
        <dbReference type="SMART" id="SM00922"/>
    </source>
</evidence>
<sequence length="353" mass="37658">MIIDRIDPIALRIPKTTGGADALHLVLCKVTAKSGLVGYGECLCLRPAMQQSLVSAITDAIAPLFLGKSVEDRERLNVEARIRFASFGRSGTNLNALAAIDMALWDIAGKAAGRSLSDLLGGAERTRVPVMASLDRYNDAAKVTARVADALAAKVAAVKVHEFDLDVIEAARKVVGPSLPFVADCNNAHALADVEAHRTRWQALDLLWLEDPVWPPEALLGSPQLHGIVVGLGADLGSAEQLAVYARPPVGVLQPDICMIGGVSENRRAVELLGPRGVSIAPHTPFIGPAGLATLHFLATMKESAYYAVIEALPHMDMYGDSGLTRWQPELNVPTGPGLGFDPDPAFLEKYRL</sequence>
<proteinExistence type="predicted"/>
<dbReference type="InterPro" id="IPR036849">
    <property type="entry name" value="Enolase-like_C_sf"/>
</dbReference>
<dbReference type="GO" id="GO:0016829">
    <property type="term" value="F:lyase activity"/>
    <property type="evidence" value="ECO:0007669"/>
    <property type="project" value="UniProtKB-KW"/>
</dbReference>
<dbReference type="PANTHER" id="PTHR48080:SF2">
    <property type="entry name" value="D-GALACTONATE DEHYDRATASE"/>
    <property type="match status" value="1"/>
</dbReference>
<keyword evidence="1" id="KW-0456">Lyase</keyword>
<reference evidence="3 4" key="1">
    <citation type="submission" date="2019-07" db="EMBL/GenBank/DDBJ databases">
        <title>Whole genome shotgun sequence of Reyranella soli NBRC 108950.</title>
        <authorList>
            <person name="Hosoyama A."/>
            <person name="Uohara A."/>
            <person name="Ohji S."/>
            <person name="Ichikawa N."/>
        </authorList>
    </citation>
    <scope>NUCLEOTIDE SEQUENCE [LARGE SCALE GENOMIC DNA]</scope>
    <source>
        <strain evidence="3 4">NBRC 108950</strain>
    </source>
</reference>
<evidence type="ECO:0000313" key="4">
    <source>
        <dbReference type="Proteomes" id="UP000321058"/>
    </source>
</evidence>
<dbReference type="InterPro" id="IPR029065">
    <property type="entry name" value="Enolase_C-like"/>
</dbReference>
<dbReference type="Pfam" id="PF02746">
    <property type="entry name" value="MR_MLE_N"/>
    <property type="match status" value="1"/>
</dbReference>
<dbReference type="Proteomes" id="UP000321058">
    <property type="component" value="Unassembled WGS sequence"/>
</dbReference>
<dbReference type="InterPro" id="IPR013341">
    <property type="entry name" value="Mandelate_racemase_N_dom"/>
</dbReference>
<dbReference type="RefSeq" id="WP_147148919.1">
    <property type="nucleotide sequence ID" value="NZ_BKAJ01000032.1"/>
</dbReference>
<dbReference type="Pfam" id="PF13378">
    <property type="entry name" value="MR_MLE_C"/>
    <property type="match status" value="1"/>
</dbReference>
<dbReference type="SUPFAM" id="SSF51604">
    <property type="entry name" value="Enolase C-terminal domain-like"/>
    <property type="match status" value="1"/>
</dbReference>
<dbReference type="GO" id="GO:0009063">
    <property type="term" value="P:amino acid catabolic process"/>
    <property type="evidence" value="ECO:0007669"/>
    <property type="project" value="InterPro"/>
</dbReference>
<gene>
    <name evidence="3" type="ORF">RSO01_20850</name>
</gene>
<dbReference type="SUPFAM" id="SSF54826">
    <property type="entry name" value="Enolase N-terminal domain-like"/>
    <property type="match status" value="1"/>
</dbReference>
<dbReference type="InterPro" id="IPR013342">
    <property type="entry name" value="Mandelate_racemase_C"/>
</dbReference>
<dbReference type="InterPro" id="IPR029017">
    <property type="entry name" value="Enolase-like_N"/>
</dbReference>
<dbReference type="EMBL" id="BKAJ01000032">
    <property type="protein sequence ID" value="GEP54919.1"/>
    <property type="molecule type" value="Genomic_DNA"/>
</dbReference>